<dbReference type="Proteomes" id="UP000007257">
    <property type="component" value="Plasmid pRAHAQ01"/>
</dbReference>
<sequence length="259" mass="27896">MSRLLEVADISKSFGGNQVLTSVSFTLEKGEILGLLGPNGSGKSTLLNTISGFNRPDGGSITFDGQSITHQPSHRIIQAGIARTFQLPVMPEKMSVMEVVMTAGTRQHGLFNGLLGLASGRKAEQEDRTRASELLDTLLLTKVKDLPAAALSGGQKKLLGIACALMGKPTLLMLDEPMAGVHPKLRQELVETLVNLSRQGISLLVIEHDMHFINTLCQRCIVLDRGQIVASCRPDELAQNQQVLDAYLGQSTTTLQEAV</sequence>
<dbReference type="CDD" id="cd03219">
    <property type="entry name" value="ABC_Mj1267_LivG_branched"/>
    <property type="match status" value="1"/>
</dbReference>
<feature type="domain" description="ABC transporter" evidence="4">
    <location>
        <begin position="5"/>
        <end position="250"/>
    </location>
</feature>
<gene>
    <name evidence="5" type="ordered locus">Rahaq_4893</name>
</gene>
<dbReference type="RefSeq" id="WP_013578152.1">
    <property type="nucleotide sequence ID" value="NC_015062.1"/>
</dbReference>
<dbReference type="InterPro" id="IPR051120">
    <property type="entry name" value="ABC_AA/LPS_Transport"/>
</dbReference>
<dbReference type="AlphaFoldDB" id="A0A0H3FJG8"/>
<dbReference type="EMBL" id="CP002506">
    <property type="protein sequence ID" value="ADW76471.1"/>
    <property type="molecule type" value="Genomic_DNA"/>
</dbReference>
<evidence type="ECO:0000256" key="1">
    <source>
        <dbReference type="ARBA" id="ARBA00022448"/>
    </source>
</evidence>
<dbReference type="SMART" id="SM00382">
    <property type="entry name" value="AAA"/>
    <property type="match status" value="1"/>
</dbReference>
<keyword evidence="1" id="KW-0813">Transport</keyword>
<reference evidence="5 6" key="2">
    <citation type="journal article" date="2012" name="J. Bacteriol.">
        <title>Complete Genome Sequence of Rahnella sp. Strain Y9602, a Gammaproteobacterium Isolate from Metal- and Radionuclide-Contaminated Soil.</title>
        <authorList>
            <person name="Martinez R.J."/>
            <person name="Bruce D."/>
            <person name="Detter C."/>
            <person name="Goodwin L.A."/>
            <person name="Han J."/>
            <person name="Han C.S."/>
            <person name="Held B."/>
            <person name="Land M.L."/>
            <person name="Mikhailova N."/>
            <person name="Nolan M."/>
            <person name="Pennacchio L."/>
            <person name="Pitluck S."/>
            <person name="Tapia R."/>
            <person name="Woyke T."/>
            <person name="Sobecky P.A."/>
        </authorList>
    </citation>
    <scope>NUCLEOTIDE SEQUENCE [LARGE SCALE GENOMIC DNA]</scope>
    <source>
        <strain evidence="5 6">Y9602</strain>
        <plasmid evidence="5 6">pRAHAQ01</plasmid>
    </source>
</reference>
<dbReference type="PANTHER" id="PTHR45772:SF9">
    <property type="entry name" value="CONSERVED COMPONENT OF ABC TRANSPORTER FOR NATURAL AMINO ACIDS"/>
    <property type="match status" value="1"/>
</dbReference>
<dbReference type="GO" id="GO:0005886">
    <property type="term" value="C:plasma membrane"/>
    <property type="evidence" value="ECO:0007669"/>
    <property type="project" value="TreeGrafter"/>
</dbReference>
<dbReference type="GO" id="GO:0016887">
    <property type="term" value="F:ATP hydrolysis activity"/>
    <property type="evidence" value="ECO:0007669"/>
    <property type="project" value="InterPro"/>
</dbReference>
<evidence type="ECO:0000313" key="6">
    <source>
        <dbReference type="Proteomes" id="UP000007257"/>
    </source>
</evidence>
<evidence type="ECO:0000256" key="3">
    <source>
        <dbReference type="ARBA" id="ARBA00022840"/>
    </source>
</evidence>
<dbReference type="PANTHER" id="PTHR45772">
    <property type="entry name" value="CONSERVED COMPONENT OF ABC TRANSPORTER FOR NATURAL AMINO ACIDS-RELATED"/>
    <property type="match status" value="1"/>
</dbReference>
<dbReference type="SUPFAM" id="SSF52540">
    <property type="entry name" value="P-loop containing nucleoside triphosphate hydrolases"/>
    <property type="match status" value="1"/>
</dbReference>
<dbReference type="Pfam" id="PF00005">
    <property type="entry name" value="ABC_tran"/>
    <property type="match status" value="1"/>
</dbReference>
<accession>A0A0H3FJG8</accession>
<dbReference type="InterPro" id="IPR017871">
    <property type="entry name" value="ABC_transporter-like_CS"/>
</dbReference>
<dbReference type="eggNOG" id="COG0411">
    <property type="taxonomic scope" value="Bacteria"/>
</dbReference>
<keyword evidence="2" id="KW-0547">Nucleotide-binding</keyword>
<dbReference type="KEGG" id="rah:Rahaq_4893"/>
<protein>
    <submittedName>
        <fullName evidence="5">ABC transporter related protein</fullName>
    </submittedName>
</protein>
<dbReference type="InterPro" id="IPR003439">
    <property type="entry name" value="ABC_transporter-like_ATP-bd"/>
</dbReference>
<reference evidence="6" key="1">
    <citation type="submission" date="2011-01" db="EMBL/GenBank/DDBJ databases">
        <title>Complete sequence of plasmid1 of Rahnella sp. Y9602.</title>
        <authorList>
            <consortium name="US DOE Joint Genome Institute"/>
            <person name="Lucas S."/>
            <person name="Copeland A."/>
            <person name="Lapidus A."/>
            <person name="Cheng J.-F."/>
            <person name="Goodwin L."/>
            <person name="Pitluck S."/>
            <person name="Lu M."/>
            <person name="Detter J.C."/>
            <person name="Han C."/>
            <person name="Tapia R."/>
            <person name="Land M."/>
            <person name="Hauser L."/>
            <person name="Kyrpides N."/>
            <person name="Ivanova N."/>
            <person name="Ovchinnikova G."/>
            <person name="Pagani I."/>
            <person name="Sobecky P.A."/>
            <person name="Martinez R.J."/>
            <person name="Woyke T."/>
        </authorList>
    </citation>
    <scope>NUCLEOTIDE SEQUENCE [LARGE SCALE GENOMIC DNA]</scope>
    <source>
        <strain evidence="6">Y9602</strain>
        <plasmid evidence="6">pRAHAQ01</plasmid>
    </source>
</reference>
<keyword evidence="5" id="KW-0614">Plasmid</keyword>
<dbReference type="PROSITE" id="PS00211">
    <property type="entry name" value="ABC_TRANSPORTER_1"/>
    <property type="match status" value="1"/>
</dbReference>
<organism evidence="5 6">
    <name type="scientific">Rahnella sp. (strain Y9602)</name>
    <dbReference type="NCBI Taxonomy" id="2703885"/>
    <lineage>
        <taxon>Bacteria</taxon>
        <taxon>Pseudomonadati</taxon>
        <taxon>Pseudomonadota</taxon>
        <taxon>Gammaproteobacteria</taxon>
        <taxon>Enterobacterales</taxon>
        <taxon>Yersiniaceae</taxon>
        <taxon>Rahnella</taxon>
    </lineage>
</organism>
<dbReference type="InterPro" id="IPR027417">
    <property type="entry name" value="P-loop_NTPase"/>
</dbReference>
<proteinExistence type="predicted"/>
<dbReference type="OrthoDB" id="9805514at2"/>
<dbReference type="Gene3D" id="3.40.50.300">
    <property type="entry name" value="P-loop containing nucleotide triphosphate hydrolases"/>
    <property type="match status" value="1"/>
</dbReference>
<evidence type="ECO:0000256" key="2">
    <source>
        <dbReference type="ARBA" id="ARBA00022741"/>
    </source>
</evidence>
<geneLocation type="plasmid" evidence="5 6">
    <name>pRAHAQ01</name>
</geneLocation>
<evidence type="ECO:0000313" key="5">
    <source>
        <dbReference type="EMBL" id="ADW76471.1"/>
    </source>
</evidence>
<name>A0A0H3FJG8_RAHSY</name>
<dbReference type="GO" id="GO:0005524">
    <property type="term" value="F:ATP binding"/>
    <property type="evidence" value="ECO:0007669"/>
    <property type="project" value="UniProtKB-KW"/>
</dbReference>
<dbReference type="InterPro" id="IPR003593">
    <property type="entry name" value="AAA+_ATPase"/>
</dbReference>
<dbReference type="PROSITE" id="PS50893">
    <property type="entry name" value="ABC_TRANSPORTER_2"/>
    <property type="match status" value="1"/>
</dbReference>
<keyword evidence="3" id="KW-0067">ATP-binding</keyword>
<dbReference type="HOGENOM" id="CLU_000604_1_2_6"/>
<evidence type="ECO:0000259" key="4">
    <source>
        <dbReference type="PROSITE" id="PS50893"/>
    </source>
</evidence>